<feature type="transmembrane region" description="Helical" evidence="1">
    <location>
        <begin position="47"/>
        <end position="66"/>
    </location>
</feature>
<dbReference type="RefSeq" id="WP_368382790.1">
    <property type="nucleotide sequence ID" value="NZ_JBFRYA010000017.1"/>
</dbReference>
<keyword evidence="1" id="KW-0812">Transmembrane</keyword>
<organism evidence="2 3">
    <name type="scientific">Zhongshania guokunii</name>
    <dbReference type="NCBI Taxonomy" id="641783"/>
    <lineage>
        <taxon>Bacteria</taxon>
        <taxon>Pseudomonadati</taxon>
        <taxon>Pseudomonadota</taxon>
        <taxon>Gammaproteobacteria</taxon>
        <taxon>Cellvibrionales</taxon>
        <taxon>Spongiibacteraceae</taxon>
        <taxon>Zhongshania</taxon>
    </lineage>
</organism>
<sequence>MSSPYRSNMEYARSLQEKYEYYQVGLNFTLLGLSIQTAQFGEHKIPILFELSGWSCLLVAGVIALLRFRMQPVGHKNAALLQRNRSMLQSFKERAQGGSREVLLSDTEELISIDQAIIKIEESISKNEPIIQDLESTLILQARWHTSLFIGGFIFVFLARGYEPAIRLFAS</sequence>
<evidence type="ECO:0008006" key="4">
    <source>
        <dbReference type="Google" id="ProtNLM"/>
    </source>
</evidence>
<evidence type="ECO:0000313" key="2">
    <source>
        <dbReference type="EMBL" id="MEX1670459.1"/>
    </source>
</evidence>
<feature type="transmembrane region" description="Helical" evidence="1">
    <location>
        <begin position="144"/>
        <end position="162"/>
    </location>
</feature>
<protein>
    <recommendedName>
        <fullName evidence="4">SMODS and SLOG-associating 2TM effector domain-containing protein</fullName>
    </recommendedName>
</protein>
<keyword evidence="1" id="KW-1133">Transmembrane helix</keyword>
<comment type="caution">
    <text evidence="2">The sequence shown here is derived from an EMBL/GenBank/DDBJ whole genome shotgun (WGS) entry which is preliminary data.</text>
</comment>
<gene>
    <name evidence="2" type="ORF">AB4876_16175</name>
</gene>
<proteinExistence type="predicted"/>
<accession>A0ABV3U951</accession>
<dbReference type="EMBL" id="JBFRYA010000017">
    <property type="protein sequence ID" value="MEX1670459.1"/>
    <property type="molecule type" value="Genomic_DNA"/>
</dbReference>
<evidence type="ECO:0000313" key="3">
    <source>
        <dbReference type="Proteomes" id="UP001557485"/>
    </source>
</evidence>
<evidence type="ECO:0000256" key="1">
    <source>
        <dbReference type="SAM" id="Phobius"/>
    </source>
</evidence>
<keyword evidence="3" id="KW-1185">Reference proteome</keyword>
<dbReference type="Proteomes" id="UP001557485">
    <property type="component" value="Unassembled WGS sequence"/>
</dbReference>
<reference evidence="2 3" key="1">
    <citation type="journal article" date="2011" name="Int. J. Syst. Evol. Microbiol.">
        <title>Zhongshania antarctica gen. nov., sp. nov. and Zhongshania guokunii sp. nov., gammaproteobacteria respectively isolated from coastal attached (fast) ice and surface seawater of the Antarctic.</title>
        <authorList>
            <person name="Li H.J."/>
            <person name="Zhang X.Y."/>
            <person name="Chen C.X."/>
            <person name="Zhang Y.J."/>
            <person name="Gao Z.M."/>
            <person name="Yu Y."/>
            <person name="Chen X.L."/>
            <person name="Chen B."/>
            <person name="Zhang Y.Z."/>
        </authorList>
    </citation>
    <scope>NUCLEOTIDE SEQUENCE [LARGE SCALE GENOMIC DNA]</scope>
    <source>
        <strain evidence="2 3">ZS6-22T</strain>
    </source>
</reference>
<feature type="transmembrane region" description="Helical" evidence="1">
    <location>
        <begin position="21"/>
        <end position="41"/>
    </location>
</feature>
<name>A0ABV3U951_9GAMM</name>
<keyword evidence="1" id="KW-0472">Membrane</keyword>